<feature type="region of interest" description="Disordered" evidence="1">
    <location>
        <begin position="143"/>
        <end position="170"/>
    </location>
</feature>
<name>A0AAV9G4G5_9PEZI</name>
<gene>
    <name evidence="2" type="ORF">QBC34DRAFT_417844</name>
</gene>
<dbReference type="Proteomes" id="UP001321760">
    <property type="component" value="Unassembled WGS sequence"/>
</dbReference>
<reference evidence="2" key="2">
    <citation type="submission" date="2023-05" db="EMBL/GenBank/DDBJ databases">
        <authorList>
            <consortium name="Lawrence Berkeley National Laboratory"/>
            <person name="Steindorff A."/>
            <person name="Hensen N."/>
            <person name="Bonometti L."/>
            <person name="Westerberg I."/>
            <person name="Brannstrom I.O."/>
            <person name="Guillou S."/>
            <person name="Cros-Aarteil S."/>
            <person name="Calhoun S."/>
            <person name="Haridas S."/>
            <person name="Kuo A."/>
            <person name="Mondo S."/>
            <person name="Pangilinan J."/>
            <person name="Riley R."/>
            <person name="Labutti K."/>
            <person name="Andreopoulos B."/>
            <person name="Lipzen A."/>
            <person name="Chen C."/>
            <person name="Yanf M."/>
            <person name="Daum C."/>
            <person name="Ng V."/>
            <person name="Clum A."/>
            <person name="Ohm R."/>
            <person name="Martin F."/>
            <person name="Silar P."/>
            <person name="Natvig D."/>
            <person name="Lalanne C."/>
            <person name="Gautier V."/>
            <person name="Ament-Velasquez S.L."/>
            <person name="Kruys A."/>
            <person name="Hutchinson M.I."/>
            <person name="Powell A.J."/>
            <person name="Barry K."/>
            <person name="Miller A.N."/>
            <person name="Grigoriev I.V."/>
            <person name="Debuchy R."/>
            <person name="Gladieux P."/>
            <person name="Thoren M.H."/>
            <person name="Johannesson H."/>
        </authorList>
    </citation>
    <scope>NUCLEOTIDE SEQUENCE</scope>
    <source>
        <strain evidence="2">PSN243</strain>
    </source>
</reference>
<sequence length="296" mass="33428">MVTMESFQTSFDYISHTTNGTANHDTSHDYYHVTSGPSCDNGATYDHESQLQVEPYDTSNYGTSAGDSSIRAPYVGDPYVGDRGYLGHDDAGTLDILPLSPFESSWHLNLEVDSGQRDESLNMGIHSHLHYVPQQLSSMPEYELEDTLEDSSLSEHSIDDPPATYSHFTDNVPDIASMSLYDRHEGIQYEYSASSVRPKQKLTKDERRQQERREREQENRAAEAEKERRRRRRKDKDPKATASSEDTIHETDHYSGDCLIVSALYNHQTTCAICKHMAPSLGTAISVQRPSSLRCL</sequence>
<dbReference type="AlphaFoldDB" id="A0AAV9G4G5"/>
<evidence type="ECO:0000313" key="2">
    <source>
        <dbReference type="EMBL" id="KAK4442965.1"/>
    </source>
</evidence>
<proteinExistence type="predicted"/>
<reference evidence="2" key="1">
    <citation type="journal article" date="2023" name="Mol. Phylogenet. Evol.">
        <title>Genome-scale phylogeny and comparative genomics of the fungal order Sordariales.</title>
        <authorList>
            <person name="Hensen N."/>
            <person name="Bonometti L."/>
            <person name="Westerberg I."/>
            <person name="Brannstrom I.O."/>
            <person name="Guillou S."/>
            <person name="Cros-Aarteil S."/>
            <person name="Calhoun S."/>
            <person name="Haridas S."/>
            <person name="Kuo A."/>
            <person name="Mondo S."/>
            <person name="Pangilinan J."/>
            <person name="Riley R."/>
            <person name="LaButti K."/>
            <person name="Andreopoulos B."/>
            <person name="Lipzen A."/>
            <person name="Chen C."/>
            <person name="Yan M."/>
            <person name="Daum C."/>
            <person name="Ng V."/>
            <person name="Clum A."/>
            <person name="Steindorff A."/>
            <person name="Ohm R.A."/>
            <person name="Martin F."/>
            <person name="Silar P."/>
            <person name="Natvig D.O."/>
            <person name="Lalanne C."/>
            <person name="Gautier V."/>
            <person name="Ament-Velasquez S.L."/>
            <person name="Kruys A."/>
            <person name="Hutchinson M.I."/>
            <person name="Powell A.J."/>
            <person name="Barry K."/>
            <person name="Miller A.N."/>
            <person name="Grigoriev I.V."/>
            <person name="Debuchy R."/>
            <person name="Gladieux P."/>
            <person name="Hiltunen Thoren M."/>
            <person name="Johannesson H."/>
        </authorList>
    </citation>
    <scope>NUCLEOTIDE SEQUENCE</scope>
    <source>
        <strain evidence="2">PSN243</strain>
    </source>
</reference>
<evidence type="ECO:0000256" key="1">
    <source>
        <dbReference type="SAM" id="MobiDB-lite"/>
    </source>
</evidence>
<organism evidence="2 3">
    <name type="scientific">Podospora aff. communis PSN243</name>
    <dbReference type="NCBI Taxonomy" id="3040156"/>
    <lineage>
        <taxon>Eukaryota</taxon>
        <taxon>Fungi</taxon>
        <taxon>Dikarya</taxon>
        <taxon>Ascomycota</taxon>
        <taxon>Pezizomycotina</taxon>
        <taxon>Sordariomycetes</taxon>
        <taxon>Sordariomycetidae</taxon>
        <taxon>Sordariales</taxon>
        <taxon>Podosporaceae</taxon>
        <taxon>Podospora</taxon>
    </lineage>
</organism>
<evidence type="ECO:0000313" key="3">
    <source>
        <dbReference type="Proteomes" id="UP001321760"/>
    </source>
</evidence>
<comment type="caution">
    <text evidence="2">The sequence shown here is derived from an EMBL/GenBank/DDBJ whole genome shotgun (WGS) entry which is preliminary data.</text>
</comment>
<feature type="region of interest" description="Disordered" evidence="1">
    <location>
        <begin position="191"/>
        <end position="248"/>
    </location>
</feature>
<dbReference type="EMBL" id="MU866002">
    <property type="protein sequence ID" value="KAK4442965.1"/>
    <property type="molecule type" value="Genomic_DNA"/>
</dbReference>
<evidence type="ECO:0008006" key="4">
    <source>
        <dbReference type="Google" id="ProtNLM"/>
    </source>
</evidence>
<feature type="compositionally biased region" description="Basic and acidic residues" evidence="1">
    <location>
        <begin position="202"/>
        <end position="227"/>
    </location>
</feature>
<protein>
    <recommendedName>
        <fullName evidence="4">BZIP domain-containing protein</fullName>
    </recommendedName>
</protein>
<accession>A0AAV9G4G5</accession>
<keyword evidence="3" id="KW-1185">Reference proteome</keyword>